<dbReference type="PANTHER" id="PTHR46124">
    <property type="entry name" value="D-AMINOACYL-TRNA DEACYLASE"/>
    <property type="match status" value="1"/>
</dbReference>
<comment type="caution">
    <text evidence="2">The sequence shown here is derived from an EMBL/GenBank/DDBJ whole genome shotgun (WGS) entry which is preliminary data.</text>
</comment>
<keyword evidence="1" id="KW-0479">Metal-binding</keyword>
<dbReference type="Proteomes" id="UP000652307">
    <property type="component" value="Unassembled WGS sequence"/>
</dbReference>
<dbReference type="PIRSF" id="PIRSF005902">
    <property type="entry name" value="DNase_TatD"/>
    <property type="match status" value="1"/>
</dbReference>
<feature type="binding site" evidence="1">
    <location>
        <position position="15"/>
    </location>
    <ligand>
        <name>a divalent metal cation</name>
        <dbReference type="ChEBI" id="CHEBI:60240"/>
        <label>1</label>
    </ligand>
</feature>
<dbReference type="Pfam" id="PF01026">
    <property type="entry name" value="TatD_DNase"/>
    <property type="match status" value="1"/>
</dbReference>
<gene>
    <name evidence="2" type="ORF">IOK49_00490</name>
</gene>
<dbReference type="PANTHER" id="PTHR46124:SF2">
    <property type="entry name" value="D-AMINOACYL-TRNA DEACYLASE"/>
    <property type="match status" value="1"/>
</dbReference>
<sequence length="247" mass="28784">MISAASFKYIDAHTHAYEYEEKSLSNYEKEFLLIAVSDDAESSKRTVKLSEDFKAVYPCVGIHPWNVSRSSREDIKTIENMLENSESPCLGEVGLDARMHPETFERQKEFFASFLDIAREYDAILNIHALDAWELVYELITRKEINRAIFHWYNGPIELMQKIQETGYYISINVALKMQKKHEEVARKADLKKLLTESDGPYIYKGTLLKTEMIPEAIKYLAEIKGVGENYLREKIYENFFDLVKKI</sequence>
<dbReference type="InterPro" id="IPR032466">
    <property type="entry name" value="Metal_Hydrolase"/>
</dbReference>
<feature type="binding site" evidence="1">
    <location>
        <position position="128"/>
    </location>
    <ligand>
        <name>a divalent metal cation</name>
        <dbReference type="ChEBI" id="CHEBI:60240"/>
        <label>2</label>
    </ligand>
</feature>
<dbReference type="SUPFAM" id="SSF51556">
    <property type="entry name" value="Metallo-dependent hydrolases"/>
    <property type="match status" value="1"/>
</dbReference>
<protein>
    <submittedName>
        <fullName evidence="2">TatD family hydrolase</fullName>
    </submittedName>
</protein>
<feature type="binding site" evidence="1">
    <location>
        <position position="199"/>
    </location>
    <ligand>
        <name>a divalent metal cation</name>
        <dbReference type="ChEBI" id="CHEBI:60240"/>
        <label>1</label>
    </ligand>
</feature>
<dbReference type="CDD" id="cd01310">
    <property type="entry name" value="TatD_DNAse"/>
    <property type="match status" value="1"/>
</dbReference>
<dbReference type="Gene3D" id="3.20.20.140">
    <property type="entry name" value="Metal-dependent hydrolases"/>
    <property type="match status" value="1"/>
</dbReference>
<keyword evidence="2" id="KW-0378">Hydrolase</keyword>
<organism evidence="2 3">
    <name type="scientific">Fervidicoccus fontis</name>
    <dbReference type="NCBI Taxonomy" id="683846"/>
    <lineage>
        <taxon>Archaea</taxon>
        <taxon>Thermoproteota</taxon>
        <taxon>Thermoprotei</taxon>
        <taxon>Fervidicoccales</taxon>
        <taxon>Fervidicoccaceae</taxon>
        <taxon>Fervidicoccus</taxon>
    </lineage>
</organism>
<dbReference type="EMBL" id="JADEZV010000001">
    <property type="protein sequence ID" value="MBE9390567.1"/>
    <property type="molecule type" value="Genomic_DNA"/>
</dbReference>
<feature type="binding site" evidence="1">
    <location>
        <position position="13"/>
    </location>
    <ligand>
        <name>a divalent metal cation</name>
        <dbReference type="ChEBI" id="CHEBI:60240"/>
        <label>1</label>
    </ligand>
</feature>
<proteinExistence type="predicted"/>
<accession>A0A843ABU0</accession>
<dbReference type="GO" id="GO:0046872">
    <property type="term" value="F:metal ion binding"/>
    <property type="evidence" value="ECO:0007669"/>
    <property type="project" value="UniProtKB-KW"/>
</dbReference>
<dbReference type="AlphaFoldDB" id="A0A843ABU0"/>
<name>A0A843ABU0_9CREN</name>
<feature type="binding site" evidence="1">
    <location>
        <position position="151"/>
    </location>
    <ligand>
        <name>a divalent metal cation</name>
        <dbReference type="ChEBI" id="CHEBI:60240"/>
        <label>2</label>
    </ligand>
</feature>
<evidence type="ECO:0000313" key="3">
    <source>
        <dbReference type="Proteomes" id="UP000652307"/>
    </source>
</evidence>
<dbReference type="GO" id="GO:0016788">
    <property type="term" value="F:hydrolase activity, acting on ester bonds"/>
    <property type="evidence" value="ECO:0007669"/>
    <property type="project" value="InterPro"/>
</dbReference>
<dbReference type="RefSeq" id="WP_193803247.1">
    <property type="nucleotide sequence ID" value="NZ_JADEZV010000001.1"/>
</dbReference>
<evidence type="ECO:0000256" key="1">
    <source>
        <dbReference type="PIRSR" id="PIRSR005902-1"/>
    </source>
</evidence>
<evidence type="ECO:0000313" key="2">
    <source>
        <dbReference type="EMBL" id="MBE9390567.1"/>
    </source>
</evidence>
<feature type="binding site" evidence="1">
    <location>
        <position position="92"/>
    </location>
    <ligand>
        <name>a divalent metal cation</name>
        <dbReference type="ChEBI" id="CHEBI:60240"/>
        <label>1</label>
    </ligand>
</feature>
<dbReference type="InterPro" id="IPR001130">
    <property type="entry name" value="TatD-like"/>
</dbReference>
<reference evidence="2" key="1">
    <citation type="submission" date="2020-10" db="EMBL/GenBank/DDBJ databases">
        <title>Fervidococcus fontis strain 3639Fd - the first crenarchaeon capable of growth on lipids.</title>
        <authorList>
            <person name="Kochetkova T.V."/>
            <person name="Elcheninov A.G."/>
            <person name="Toschakov S.V."/>
            <person name="Kublanov I.V."/>
        </authorList>
    </citation>
    <scope>NUCLEOTIDE SEQUENCE</scope>
    <source>
        <strain evidence="2">3639Fd</strain>
    </source>
</reference>